<organism evidence="1 2">
    <name type="scientific">Cupriavidus taiwanensis</name>
    <dbReference type="NCBI Taxonomy" id="164546"/>
    <lineage>
        <taxon>Bacteria</taxon>
        <taxon>Pseudomonadati</taxon>
        <taxon>Pseudomonadota</taxon>
        <taxon>Betaproteobacteria</taxon>
        <taxon>Burkholderiales</taxon>
        <taxon>Burkholderiaceae</taxon>
        <taxon>Cupriavidus</taxon>
    </lineage>
</organism>
<protein>
    <submittedName>
        <fullName evidence="1">Uncharacterized protein</fullName>
    </submittedName>
</protein>
<gene>
    <name evidence="1" type="ORF">CBM2594_B30105</name>
</gene>
<evidence type="ECO:0000313" key="2">
    <source>
        <dbReference type="Proteomes" id="UP000257139"/>
    </source>
</evidence>
<proteinExistence type="predicted"/>
<accession>A0A7Z7NNH2</accession>
<dbReference type="AlphaFoldDB" id="A0A7Z7NNH2"/>
<name>A0A7Z7NNH2_9BURK</name>
<reference evidence="1 2" key="1">
    <citation type="submission" date="2018-01" db="EMBL/GenBank/DDBJ databases">
        <authorList>
            <person name="Clerissi C."/>
        </authorList>
    </citation>
    <scope>NUCLEOTIDE SEQUENCE [LARGE SCALE GENOMIC DNA]</scope>
    <source>
        <strain evidence="1">Cupriavidus taiwanensis STM 6021</strain>
    </source>
</reference>
<dbReference type="RefSeq" id="WP_145987340.1">
    <property type="nucleotide sequence ID" value="NZ_LT976872.1"/>
</dbReference>
<dbReference type="Proteomes" id="UP000257139">
    <property type="component" value="Chromosome CBM2594_b"/>
</dbReference>
<evidence type="ECO:0000313" key="1">
    <source>
        <dbReference type="EMBL" id="SPC22255.1"/>
    </source>
</evidence>
<dbReference type="EMBL" id="LT978514">
    <property type="protein sequence ID" value="SPC22255.1"/>
    <property type="molecule type" value="Genomic_DNA"/>
</dbReference>
<sequence length="340" mass="37054">MSMAVLSCEFLISPATCPANEVEAQVISLVEAVKCLDEGIDPPVLEPDALGRLIAAGTYPAEGLFKANLTKCQIETYSSKDVAKIVNALISKANDIFDVTEPREIEWKKKSVSPALVNTWPNRAKELEELFTQIAVQCELEGKAACVVHHCGGNPGPQFLFSGELSDAYPTPQIALPHLLSSTVQTHPTFQEYLATLDHHDLFARATDDFHLKLSFYVGALRKAKSQGLSPRDISLDNFDLGPEFSNSMEKNQCGPGGTFAGVLVDTISDLLAGHPKNPVSIFRKSAMSDEAKTHGTFTGYRTHVTKSGVALRLMFWRNDDGMLVLANVGPKQELVIEKP</sequence>